<gene>
    <name evidence="3" type="ORF">THAOC_02693</name>
</gene>
<evidence type="ECO:0000313" key="4">
    <source>
        <dbReference type="Proteomes" id="UP000266841"/>
    </source>
</evidence>
<proteinExistence type="predicted"/>
<dbReference type="PANTHER" id="PTHR22774:SF11">
    <property type="entry name" value="CHOREIN N-TERMINAL DOMAIN-CONTAINING PROTEIN"/>
    <property type="match status" value="1"/>
</dbReference>
<feature type="region of interest" description="Disordered" evidence="2">
    <location>
        <begin position="391"/>
        <end position="454"/>
    </location>
</feature>
<dbReference type="EMBL" id="AGNL01002854">
    <property type="protein sequence ID" value="EJK75579.1"/>
    <property type="molecule type" value="Genomic_DNA"/>
</dbReference>
<evidence type="ECO:0000313" key="3">
    <source>
        <dbReference type="EMBL" id="EJK75579.1"/>
    </source>
</evidence>
<sequence>MENFVLNLFADQLSRIILDFHRTEINANFLSGKGSITNVKLNVELINDFLNKPPHGAVPQLEFTEILLTELRVEVTSYTNLKRAPIVLVIEEIYATAREPLEYHVDPKQQKSAGTASTTTTTEKASTDGKRQSAATPQQYGLLHRILDNLSIRIKRINLSFSPLGKFKTRRHGPWTPPTLNVCFDNVELISVTETGQAGTPEQVWAHNELRVQQPRFRREANEQRHRSYVIYKRFTMEMSVKLPTRREDGTESKVISTLLSNTNMEVHIAYVRRLKDAGVSGVDVDVLVEDIDINLDVVPHSDGDRKKKDSARCDLGAFVHMLVGLLHCYYKDRSFVDPLLPDGMWRPTADNEAGLFLRGVAAKSDCEFVPEEEDEILPDDFLPAVEVVDDESTESEFDDEGSDGGENDDVLNEAQEGNSTDGTTLPESSDNENFTVDNPATDTQPDGTDEKAEYKRKRKAVIVIASGAQKFERLSFSLTLPRIAMKLCLPSEDDDTQSLDEDDSFCLELLLEGMKAESIWPKSDGDIGGHIQGSLNYIHLIELVYHKGWGSALPGKDGPTPFNVVKLNPLLRVGTRLFGGRDIFTQPHHLKIFNGASSSKCQDPTHDNSWFDNRWMTGRWHEDLSNDMVEASKTGKFGFLDHLQPLPSLYSSKKGYSDPLSSELRNFTGHLGSIVVRLPNPRVRLSAFRMAEVVLGIKEITIIVSSELPSSFLGGTIQTESASPTYPNDPRDICCRDPEKTSDLVVVFRMQVSLADLQMKTLSAESHDLPQVQVDDSYADLITPTTLTMMLSLESALPEQGAATQSKSRIISVLLQQFESNMDIRSVNGALETFSYHAANIVDYLNLSKSSSDHKVTREKSTHVLDCSKSTTRVCVHVPQVTLRMWGDCQNTKARAASHILLCQVRVNQFEFGSELMNRNGDEGAVHKCAVGNVDVGLRGKGGHTSTLQEIVSLGVDESPYTHLATKACASCFEDNSQPLHPTACFLLRSERYSTAEMATSVEITKPLLINVDINAIEFSINAGVETLLSPCFDSSPSSAEISQCPLGSHMWECGYNLASMLTSSSPRQVESSCTSHDEVDANVPEPASAFFRFALYRVFAVVPQDPAGVSSDTAAIDAFGFLGDAQIVTGDVCTTCAPGVTQRNCGVGGQTWKTAVPASDQRGKFHALKSTHALVEIVGGDGVINMCSNSINWSTPEGIQRQSCLPPVDLNKTMELASVMMNLGVPLSSLYFKLYKLAPANVTKQTGVGITNLHDMIGLYHRRVWDAFNKLKADINELQMAVYTKENERIGAMALASSSACGWVRASEELSFSHRLFSSATFFKYFMTFDTGSGLLLLSSSPGCPPSFVVPIRQTSQLKNISMSSTNKSIVGRHICRQGFALVDATDGMGLFIVCPTDEEHTKWSGLLSSEIQRLQVKSPEIPVADRISLEASEVITSADAEVARQPGTPNGLNAEDPFEVLDQHQHEAPPDPFAIFETTPPRATDDPLPQTPVSTDGLDQVADPELPRGMNEVPLDDSTTALTALETGQVNSHEEEDFDPFQSAVNIPTFSPQPAQPKRDRLAMARASKLGSRFGSALKTGMQSVANEAPRNKVEISKRSLQVGQKMRTKINAARATIEQMSERPTVERSRETGVLASHTNEIVTISNRLDTMKNASSKISSFAVTSVRTIDDTVKQLKIDEKVNQLTTAVRNESQKRRSETSRQRIGIGSDVDKKPVRFNGRETFGSSQSSNLPLKVKAAVSVGETLKLDELAAFADNMFKIGGDWAVSVDFKLHDSLSGGEQGVRQTTEFIINLQNLDDTGENYSTTKSPSEILTIHSKISHVLSACPNVAQVIGEGGDGVSVYDKLSPLEQVRITGSRLSRLAEEGREQAETLARYRCALVHKYIVALLRSRLPIEAIPIVQEFLGINASLNTGHPASDVTEAVGDALLSLTKSIPSDDVGQTNEVDAPAAESLNEILMRAYEKAMVERDEALAALAASFVMRDSQVLQKQQPVASTRSSDGDMLELCKQLNKEIAARTQHETEINRLNERLDLERKMAEARITELREELRT</sequence>
<dbReference type="Proteomes" id="UP000266841">
    <property type="component" value="Unassembled WGS sequence"/>
</dbReference>
<feature type="non-terminal residue" evidence="3">
    <location>
        <position position="2058"/>
    </location>
</feature>
<dbReference type="PANTHER" id="PTHR22774">
    <property type="entry name" value="CHOREIN N-TERMINAL DOMAIN-CONTAINING PROTEIN"/>
    <property type="match status" value="1"/>
</dbReference>
<feature type="compositionally biased region" description="Basic and acidic residues" evidence="2">
    <location>
        <begin position="1697"/>
        <end position="1707"/>
    </location>
</feature>
<dbReference type="InterPro" id="IPR026728">
    <property type="entry name" value="BLTP3A/B"/>
</dbReference>
<feature type="coiled-coil region" evidence="1">
    <location>
        <begin position="2017"/>
        <end position="2055"/>
    </location>
</feature>
<accession>K0TEP2</accession>
<reference evidence="3 4" key="1">
    <citation type="journal article" date="2012" name="Genome Biol.">
        <title>Genome and low-iron response of an oceanic diatom adapted to chronic iron limitation.</title>
        <authorList>
            <person name="Lommer M."/>
            <person name="Specht M."/>
            <person name="Roy A.S."/>
            <person name="Kraemer L."/>
            <person name="Andreson R."/>
            <person name="Gutowska M.A."/>
            <person name="Wolf J."/>
            <person name="Bergner S.V."/>
            <person name="Schilhabel M.B."/>
            <person name="Klostermeier U.C."/>
            <person name="Beiko R.G."/>
            <person name="Rosenstiel P."/>
            <person name="Hippler M."/>
            <person name="Laroche J."/>
        </authorList>
    </citation>
    <scope>NUCLEOTIDE SEQUENCE [LARGE SCALE GENOMIC DNA]</scope>
    <source>
        <strain evidence="3 4">CCMP1005</strain>
    </source>
</reference>
<name>K0TEP2_THAOC</name>
<feature type="region of interest" description="Disordered" evidence="2">
    <location>
        <begin position="1480"/>
        <end position="1499"/>
    </location>
</feature>
<organism evidence="3 4">
    <name type="scientific">Thalassiosira oceanica</name>
    <name type="common">Marine diatom</name>
    <dbReference type="NCBI Taxonomy" id="159749"/>
    <lineage>
        <taxon>Eukaryota</taxon>
        <taxon>Sar</taxon>
        <taxon>Stramenopiles</taxon>
        <taxon>Ochrophyta</taxon>
        <taxon>Bacillariophyta</taxon>
        <taxon>Coscinodiscophyceae</taxon>
        <taxon>Thalassiosirophycidae</taxon>
        <taxon>Thalassiosirales</taxon>
        <taxon>Thalassiosiraceae</taxon>
        <taxon>Thalassiosira</taxon>
    </lineage>
</organism>
<protein>
    <submittedName>
        <fullName evidence="3">Uncharacterized protein</fullName>
    </submittedName>
</protein>
<evidence type="ECO:0000256" key="1">
    <source>
        <dbReference type="SAM" id="Coils"/>
    </source>
</evidence>
<feature type="region of interest" description="Disordered" evidence="2">
    <location>
        <begin position="1694"/>
        <end position="1729"/>
    </location>
</feature>
<evidence type="ECO:0000256" key="2">
    <source>
        <dbReference type="SAM" id="MobiDB-lite"/>
    </source>
</evidence>
<keyword evidence="4" id="KW-1185">Reference proteome</keyword>
<dbReference type="eggNOG" id="ENOG502SNRU">
    <property type="taxonomic scope" value="Eukaryota"/>
</dbReference>
<feature type="region of interest" description="Disordered" evidence="2">
    <location>
        <begin position="105"/>
        <end position="136"/>
    </location>
</feature>
<dbReference type="OrthoDB" id="43807at2759"/>
<feature type="compositionally biased region" description="Low complexity" evidence="2">
    <location>
        <begin position="111"/>
        <end position="124"/>
    </location>
</feature>
<keyword evidence="1" id="KW-0175">Coiled coil</keyword>
<feature type="compositionally biased region" description="Polar residues" evidence="2">
    <location>
        <begin position="416"/>
        <end position="447"/>
    </location>
</feature>
<feature type="compositionally biased region" description="Acidic residues" evidence="2">
    <location>
        <begin position="391"/>
        <end position="412"/>
    </location>
</feature>
<comment type="caution">
    <text evidence="3">The sequence shown here is derived from an EMBL/GenBank/DDBJ whole genome shotgun (WGS) entry which is preliminary data.</text>
</comment>